<protein>
    <submittedName>
        <fullName evidence="1">Uncharacterized protein</fullName>
    </submittedName>
</protein>
<dbReference type="EMBL" id="UOGD01000430">
    <property type="protein sequence ID" value="VAX28838.1"/>
    <property type="molecule type" value="Genomic_DNA"/>
</dbReference>
<accession>A0A3B1CY62</accession>
<dbReference type="AlphaFoldDB" id="A0A3B1CY62"/>
<gene>
    <name evidence="1" type="ORF">MNBD_IGNAVI01-2123</name>
</gene>
<name>A0A3B1CY62_9ZZZZ</name>
<feature type="non-terminal residue" evidence="1">
    <location>
        <position position="42"/>
    </location>
</feature>
<reference evidence="1" key="1">
    <citation type="submission" date="2018-06" db="EMBL/GenBank/DDBJ databases">
        <authorList>
            <person name="Zhirakovskaya E."/>
        </authorList>
    </citation>
    <scope>NUCLEOTIDE SEQUENCE</scope>
</reference>
<proteinExistence type="predicted"/>
<sequence>MRQVTIIIMIWGYLLNALITEPIDWRACPLIFKAGRTWLGLP</sequence>
<evidence type="ECO:0000313" key="1">
    <source>
        <dbReference type="EMBL" id="VAX28838.1"/>
    </source>
</evidence>
<organism evidence="1">
    <name type="scientific">hydrothermal vent metagenome</name>
    <dbReference type="NCBI Taxonomy" id="652676"/>
    <lineage>
        <taxon>unclassified sequences</taxon>
        <taxon>metagenomes</taxon>
        <taxon>ecological metagenomes</taxon>
    </lineage>
</organism>